<name>A0A1A8KZY0_NOTKU</name>
<gene>
    <name evidence="2" type="primary">Nfu_g_1_011768</name>
</gene>
<dbReference type="AlphaFoldDB" id="A0A1A8KZY0"/>
<evidence type="ECO:0000313" key="2">
    <source>
        <dbReference type="EMBL" id="SBR37209.1"/>
    </source>
</evidence>
<sequence>LSHTQNLRWSTATQFSLPEPRPPSTPTSPRSSSSLTGYQLRLIFMSPSAPAWSHADTFAEMFSLQTSPTPGECNLPPGQQRA</sequence>
<accession>A0A1A8KZY0</accession>
<reference evidence="2" key="2">
    <citation type="submission" date="2016-06" db="EMBL/GenBank/DDBJ databases">
        <title>The genome of a short-lived fish provides insights into sex chromosome evolution and the genetic control of aging.</title>
        <authorList>
            <person name="Reichwald K."/>
            <person name="Felder M."/>
            <person name="Petzold A."/>
            <person name="Koch P."/>
            <person name="Groth M."/>
            <person name="Platzer M."/>
        </authorList>
    </citation>
    <scope>NUCLEOTIDE SEQUENCE</scope>
    <source>
        <tissue evidence="2">Brain</tissue>
    </source>
</reference>
<feature type="non-terminal residue" evidence="2">
    <location>
        <position position="82"/>
    </location>
</feature>
<evidence type="ECO:0000256" key="1">
    <source>
        <dbReference type="SAM" id="MobiDB-lite"/>
    </source>
</evidence>
<feature type="compositionally biased region" description="Polar residues" evidence="1">
    <location>
        <begin position="1"/>
        <end position="15"/>
    </location>
</feature>
<organism evidence="2">
    <name type="scientific">Nothobranchius kuhntae</name>
    <name type="common">Beira killifish</name>
    <dbReference type="NCBI Taxonomy" id="321403"/>
    <lineage>
        <taxon>Eukaryota</taxon>
        <taxon>Metazoa</taxon>
        <taxon>Chordata</taxon>
        <taxon>Craniata</taxon>
        <taxon>Vertebrata</taxon>
        <taxon>Euteleostomi</taxon>
        <taxon>Actinopterygii</taxon>
        <taxon>Neopterygii</taxon>
        <taxon>Teleostei</taxon>
        <taxon>Neoteleostei</taxon>
        <taxon>Acanthomorphata</taxon>
        <taxon>Ovalentaria</taxon>
        <taxon>Atherinomorphae</taxon>
        <taxon>Cyprinodontiformes</taxon>
        <taxon>Nothobranchiidae</taxon>
        <taxon>Nothobranchius</taxon>
    </lineage>
</organism>
<dbReference type="EMBL" id="HAEE01017159">
    <property type="protein sequence ID" value="SBR37209.1"/>
    <property type="molecule type" value="Transcribed_RNA"/>
</dbReference>
<feature type="non-terminal residue" evidence="2">
    <location>
        <position position="1"/>
    </location>
</feature>
<protein>
    <submittedName>
        <fullName evidence="2">Uncharacterized protein</fullName>
    </submittedName>
</protein>
<proteinExistence type="predicted"/>
<reference evidence="2" key="1">
    <citation type="submission" date="2016-05" db="EMBL/GenBank/DDBJ databases">
        <authorList>
            <person name="Lavstsen T."/>
            <person name="Jespersen J.S."/>
        </authorList>
    </citation>
    <scope>NUCLEOTIDE SEQUENCE</scope>
    <source>
        <tissue evidence="2">Brain</tissue>
    </source>
</reference>
<feature type="region of interest" description="Disordered" evidence="1">
    <location>
        <begin position="1"/>
        <end position="34"/>
    </location>
</feature>